<evidence type="ECO:0000313" key="4">
    <source>
        <dbReference type="Proteomes" id="UP001056708"/>
    </source>
</evidence>
<dbReference type="EMBL" id="CP098611">
    <property type="protein sequence ID" value="USR89450.1"/>
    <property type="molecule type" value="Genomic_DNA"/>
</dbReference>
<evidence type="ECO:0008006" key="5">
    <source>
        <dbReference type="Google" id="ProtNLM"/>
    </source>
</evidence>
<keyword evidence="2" id="KW-0732">Signal</keyword>
<evidence type="ECO:0000256" key="1">
    <source>
        <dbReference type="SAM" id="MobiDB-lite"/>
    </source>
</evidence>
<feature type="chain" id="PRO_5046918912" description="Sporulation/spore germination protein" evidence="2">
    <location>
        <begin position="30"/>
        <end position="201"/>
    </location>
</feature>
<evidence type="ECO:0000256" key="2">
    <source>
        <dbReference type="SAM" id="SignalP"/>
    </source>
</evidence>
<reference evidence="3" key="1">
    <citation type="submission" date="2022-06" db="EMBL/GenBank/DDBJ databases">
        <title>Genome sequence of Phormidium yuhuli AB48 isolated from an industrial photobioreactor environment.</title>
        <authorList>
            <person name="Qiu Y."/>
            <person name="Noonan A.J.C."/>
            <person name="Dofher K."/>
            <person name="Koch M."/>
            <person name="Kieft B."/>
            <person name="Lin X."/>
            <person name="Ziels R.M."/>
            <person name="Hallam S.J."/>
        </authorList>
    </citation>
    <scope>NUCLEOTIDE SEQUENCE</scope>
    <source>
        <strain evidence="3">AB48</strain>
    </source>
</reference>
<evidence type="ECO:0000313" key="3">
    <source>
        <dbReference type="EMBL" id="USR89450.1"/>
    </source>
</evidence>
<gene>
    <name evidence="3" type="ORF">NEA10_11160</name>
</gene>
<keyword evidence="4" id="KW-1185">Reference proteome</keyword>
<protein>
    <recommendedName>
        <fullName evidence="5">Sporulation/spore germination protein</fullName>
    </recommendedName>
</protein>
<name>A0ABY5AKE9_9CYAN</name>
<dbReference type="Proteomes" id="UP001056708">
    <property type="component" value="Chromosome"/>
</dbReference>
<sequence>MRSNSIKSYLLLGLTGAIASLALTSPALAQRRFGSPRWNPPQPSTPVISETEASREDDTQATSPPGDVELSPDNPNPKAPADDERTITVTVYRPDVFCENLIPRTEQVSPNQATEGAIGHVLKDWAQGEFRLAGYRVQRDDSTRTVNVDLRIAPDAPRRWASLSTCEQFSLLGSLRNTLLQNPELDIAGVEFTSRGEPLRF</sequence>
<dbReference type="RefSeq" id="WP_252659946.1">
    <property type="nucleotide sequence ID" value="NZ_CP098611.1"/>
</dbReference>
<organism evidence="3 4">
    <name type="scientific">Phormidium yuhuli AB48</name>
    <dbReference type="NCBI Taxonomy" id="2940671"/>
    <lineage>
        <taxon>Bacteria</taxon>
        <taxon>Bacillati</taxon>
        <taxon>Cyanobacteriota</taxon>
        <taxon>Cyanophyceae</taxon>
        <taxon>Oscillatoriophycideae</taxon>
        <taxon>Oscillatoriales</taxon>
        <taxon>Oscillatoriaceae</taxon>
        <taxon>Phormidium</taxon>
        <taxon>Phormidium yuhuli</taxon>
    </lineage>
</organism>
<proteinExistence type="predicted"/>
<accession>A0ABY5AKE9</accession>
<feature type="region of interest" description="Disordered" evidence="1">
    <location>
        <begin position="32"/>
        <end position="85"/>
    </location>
</feature>
<feature type="signal peptide" evidence="2">
    <location>
        <begin position="1"/>
        <end position="29"/>
    </location>
</feature>